<name>A0A346RJN8_9CUCU</name>
<dbReference type="AlphaFoldDB" id="A0A346RJN8"/>
<evidence type="ECO:0000256" key="5">
    <source>
        <dbReference type="ARBA" id="ARBA00022967"/>
    </source>
</evidence>
<feature type="transmembrane region" description="Helical" evidence="11">
    <location>
        <begin position="6"/>
        <end position="23"/>
    </location>
</feature>
<keyword evidence="7" id="KW-0520">NAD</keyword>
<evidence type="ECO:0000256" key="2">
    <source>
        <dbReference type="ARBA" id="ARBA00010519"/>
    </source>
</evidence>
<evidence type="ECO:0000256" key="9">
    <source>
        <dbReference type="ARBA" id="ARBA00031586"/>
    </source>
</evidence>
<evidence type="ECO:0000313" key="12">
    <source>
        <dbReference type="EMBL" id="AXS66285.1"/>
    </source>
</evidence>
<dbReference type="EMBL" id="MG193489">
    <property type="protein sequence ID" value="AXS66285.1"/>
    <property type="molecule type" value="Genomic_DNA"/>
</dbReference>
<keyword evidence="12" id="KW-0496">Mitochondrion</keyword>
<evidence type="ECO:0000256" key="4">
    <source>
        <dbReference type="ARBA" id="ARBA00022692"/>
    </source>
</evidence>
<evidence type="ECO:0000256" key="6">
    <source>
        <dbReference type="ARBA" id="ARBA00022989"/>
    </source>
</evidence>
<comment type="subcellular location">
    <subcellularLocation>
        <location evidence="1">Membrane</location>
        <topology evidence="1">Multi-pass membrane protein</topology>
    </subcellularLocation>
</comment>
<reference evidence="12" key="1">
    <citation type="journal article" date="2018" name="J. ISSAAS">
        <title>The contribution of mitochondrial metagenomics to large-scale data mining and phylogenetic analysis of Coleoptera.</title>
        <authorList>
            <person name="Miller K."/>
            <person name="Linard B."/>
            <person name="Motyka M."/>
            <person name="Bocek M."/>
            <person name="Vogler A.P."/>
        </authorList>
    </citation>
    <scope>NUCLEOTIDE SEQUENCE</scope>
</reference>
<geneLocation type="mitochondrion" evidence="12"/>
<evidence type="ECO:0000256" key="11">
    <source>
        <dbReference type="SAM" id="Phobius"/>
    </source>
</evidence>
<dbReference type="GO" id="GO:0008137">
    <property type="term" value="F:NADH dehydrogenase (ubiquinone) activity"/>
    <property type="evidence" value="ECO:0007669"/>
    <property type="project" value="UniProtKB-EC"/>
</dbReference>
<organism evidence="12">
    <name type="scientific">Chrysomeloidea sp. 1 KM-2017</name>
    <dbReference type="NCBI Taxonomy" id="2219295"/>
    <lineage>
        <taxon>Eukaryota</taxon>
        <taxon>Metazoa</taxon>
        <taxon>Ecdysozoa</taxon>
        <taxon>Arthropoda</taxon>
        <taxon>Hexapoda</taxon>
        <taxon>Insecta</taxon>
        <taxon>Pterygota</taxon>
        <taxon>Neoptera</taxon>
        <taxon>Endopterygota</taxon>
        <taxon>Coleoptera</taxon>
        <taxon>Polyphaga</taxon>
        <taxon>Cucujiformia</taxon>
        <taxon>Chrysomeloidea</taxon>
    </lineage>
</organism>
<dbReference type="GO" id="GO:0016020">
    <property type="term" value="C:membrane"/>
    <property type="evidence" value="ECO:0007669"/>
    <property type="project" value="UniProtKB-SubCell"/>
</dbReference>
<evidence type="ECO:0000256" key="3">
    <source>
        <dbReference type="ARBA" id="ARBA00016612"/>
    </source>
</evidence>
<keyword evidence="4 11" id="KW-0812">Transmembrane</keyword>
<gene>
    <name evidence="12" type="primary">nad4l</name>
</gene>
<keyword evidence="8 11" id="KW-0472">Membrane</keyword>
<feature type="transmembrane region" description="Helical" evidence="11">
    <location>
        <begin position="54"/>
        <end position="76"/>
    </location>
</feature>
<dbReference type="Pfam" id="PF00420">
    <property type="entry name" value="Oxidored_q2"/>
    <property type="match status" value="1"/>
</dbReference>
<evidence type="ECO:0000256" key="10">
    <source>
        <dbReference type="ARBA" id="ARBA00049551"/>
    </source>
</evidence>
<feature type="transmembrane region" description="Helical" evidence="11">
    <location>
        <begin position="30"/>
        <end position="48"/>
    </location>
</feature>
<evidence type="ECO:0000256" key="8">
    <source>
        <dbReference type="ARBA" id="ARBA00023136"/>
    </source>
</evidence>
<keyword evidence="5" id="KW-1278">Translocase</keyword>
<comment type="similarity">
    <text evidence="2">Belongs to the complex I subunit 4L family.</text>
</comment>
<sequence length="94" mass="10915">MVIFDFLVIYMFFSGLIIFCLKFNHLLIMLLGVEFVVLSIFCGIFSFFSFGYDYFLILIYLIMSVSEGALSLGMLVNMIRNHGSDYVLSFSFLW</sequence>
<evidence type="ECO:0000256" key="1">
    <source>
        <dbReference type="ARBA" id="ARBA00004141"/>
    </source>
</evidence>
<dbReference type="InterPro" id="IPR039428">
    <property type="entry name" value="NUOK/Mnh_C1-like"/>
</dbReference>
<accession>A0A346RJN8</accession>
<comment type="catalytic activity">
    <reaction evidence="10">
        <text>a ubiquinone + NADH + 5 H(+)(in) = a ubiquinol + NAD(+) + 4 H(+)(out)</text>
        <dbReference type="Rhea" id="RHEA:29091"/>
        <dbReference type="Rhea" id="RHEA-COMP:9565"/>
        <dbReference type="Rhea" id="RHEA-COMP:9566"/>
        <dbReference type="ChEBI" id="CHEBI:15378"/>
        <dbReference type="ChEBI" id="CHEBI:16389"/>
        <dbReference type="ChEBI" id="CHEBI:17976"/>
        <dbReference type="ChEBI" id="CHEBI:57540"/>
        <dbReference type="ChEBI" id="CHEBI:57945"/>
        <dbReference type="EC" id="7.1.1.2"/>
    </reaction>
</comment>
<proteinExistence type="inferred from homology"/>
<evidence type="ECO:0000256" key="7">
    <source>
        <dbReference type="ARBA" id="ARBA00023027"/>
    </source>
</evidence>
<keyword evidence="6 11" id="KW-1133">Transmembrane helix</keyword>
<dbReference type="Gene3D" id="1.10.287.3510">
    <property type="match status" value="1"/>
</dbReference>
<protein>
    <recommendedName>
        <fullName evidence="3">NADH-ubiquinone oxidoreductase chain 4L</fullName>
    </recommendedName>
    <alternativeName>
        <fullName evidence="9">NADH dehydrogenase subunit 4L</fullName>
    </alternativeName>
</protein>